<organism evidence="1 2">
    <name type="scientific">Giardia intestinalis (strain ATCC 50803 / WB clone C6)</name>
    <name type="common">Giardia lamblia</name>
    <dbReference type="NCBI Taxonomy" id="184922"/>
    <lineage>
        <taxon>Eukaryota</taxon>
        <taxon>Metamonada</taxon>
        <taxon>Diplomonadida</taxon>
        <taxon>Hexamitidae</taxon>
        <taxon>Giardiinae</taxon>
        <taxon>Giardia</taxon>
    </lineage>
</organism>
<accession>A8B3D6</accession>
<name>A8B3D6_GIAIC</name>
<comment type="caution">
    <text evidence="1">The sequence shown here is derived from an EMBL/GenBank/DDBJ whole genome shotgun (WGS) entry which is preliminary data.</text>
</comment>
<dbReference type="GO" id="GO:0004725">
    <property type="term" value="F:protein tyrosine phosphatase activity"/>
    <property type="evidence" value="ECO:0000318"/>
    <property type="project" value="GO_Central"/>
</dbReference>
<dbReference type="GO" id="GO:0005737">
    <property type="term" value="C:cytoplasm"/>
    <property type="evidence" value="ECO:0000318"/>
    <property type="project" value="GO_Central"/>
</dbReference>
<dbReference type="PANTHER" id="PTHR10828">
    <property type="entry name" value="M-PHASE INDUCER PHOSPHATASE DUAL SPECIFICITY PHOSPHATASE CDC25"/>
    <property type="match status" value="1"/>
</dbReference>
<dbReference type="SUPFAM" id="SSF52821">
    <property type="entry name" value="Rhodanese/Cell cycle control phosphatase"/>
    <property type="match status" value="1"/>
</dbReference>
<dbReference type="RefSeq" id="XP_001710190.1">
    <property type="nucleotide sequence ID" value="XM_001710138.1"/>
</dbReference>
<dbReference type="KEGG" id="gla:GL50803_004369"/>
<dbReference type="SMART" id="SM00450">
    <property type="entry name" value="RHOD"/>
    <property type="match status" value="1"/>
</dbReference>
<evidence type="ECO:0000313" key="2">
    <source>
        <dbReference type="Proteomes" id="UP000001548"/>
    </source>
</evidence>
<evidence type="ECO:0000313" key="1">
    <source>
        <dbReference type="EMBL" id="KAE8303149.1"/>
    </source>
</evidence>
<dbReference type="CDD" id="cd01443">
    <property type="entry name" value="Cdc25_Acr2p"/>
    <property type="match status" value="1"/>
</dbReference>
<dbReference type="STRING" id="184922.A8B3D6"/>
<proteinExistence type="predicted"/>
<dbReference type="VEuPathDB" id="GiardiaDB:GL50803_4369"/>
<dbReference type="OMA" id="CYCMLSQ"/>
<sequence length="120" mass="13378">MTFKRIQPQELDALTSTSNRFVVIDVRDDDYDTGGHYKGSVNIPVGDILDGRKDVMEMLDRYDLIVCYCMLSQQRGPAAARSLCSAFPQKKIYVVTGGFTAMLEYYGPLGRIVGCPVESK</sequence>
<dbReference type="GO" id="GO:0005634">
    <property type="term" value="C:nucleus"/>
    <property type="evidence" value="ECO:0000318"/>
    <property type="project" value="GO_Central"/>
</dbReference>
<dbReference type="PROSITE" id="PS50206">
    <property type="entry name" value="RHODANESE_3"/>
    <property type="match status" value="1"/>
</dbReference>
<dbReference type="HOGENOM" id="CLU_107716_1_1_1"/>
<dbReference type="FunCoup" id="A8B3D6">
    <property type="interactions" value="79"/>
</dbReference>
<dbReference type="Gene3D" id="3.40.250.10">
    <property type="entry name" value="Rhodanese-like domain"/>
    <property type="match status" value="1"/>
</dbReference>
<protein>
    <submittedName>
        <fullName evidence="1">Rhodanese-like domain-containing protein</fullName>
    </submittedName>
</protein>
<dbReference type="AlphaFoldDB" id="A8B3D6"/>
<keyword evidence="2" id="KW-1185">Reference proteome</keyword>
<dbReference type="Pfam" id="PF00581">
    <property type="entry name" value="Rhodanese"/>
    <property type="match status" value="1"/>
</dbReference>
<dbReference type="Proteomes" id="UP000001548">
    <property type="component" value="Unassembled WGS sequence"/>
</dbReference>
<dbReference type="InterPro" id="IPR036873">
    <property type="entry name" value="Rhodanese-like_dom_sf"/>
</dbReference>
<dbReference type="GeneID" id="5703117"/>
<dbReference type="PANTHER" id="PTHR10828:SF38">
    <property type="entry name" value="ARSENICAL-RESISTANCE PROTEIN 2-RELATED"/>
    <property type="match status" value="1"/>
</dbReference>
<dbReference type="EMBL" id="AACB03000003">
    <property type="protein sequence ID" value="KAE8303149.1"/>
    <property type="molecule type" value="Genomic_DNA"/>
</dbReference>
<reference evidence="1 2" key="1">
    <citation type="journal article" date="2007" name="Science">
        <title>Genomic minimalism in the early diverging intestinal parasite Giardia lamblia.</title>
        <authorList>
            <person name="Morrison H.G."/>
            <person name="McArthur A.G."/>
            <person name="Gillin F.D."/>
            <person name="Aley S.B."/>
            <person name="Adam R.D."/>
            <person name="Olsen G.J."/>
            <person name="Best A.A."/>
            <person name="Cande W.Z."/>
            <person name="Chen F."/>
            <person name="Cipriano M.J."/>
            <person name="Davids B.J."/>
            <person name="Dawson S.C."/>
            <person name="Elmendorf H.G."/>
            <person name="Hehl A.B."/>
            <person name="Holder M.E."/>
            <person name="Huse S.M."/>
            <person name="Kim U.U."/>
            <person name="Lasek-Nesselquist E."/>
            <person name="Manning G."/>
            <person name="Nigam A."/>
            <person name="Nixon J.E."/>
            <person name="Palm D."/>
            <person name="Passamaneck N.E."/>
            <person name="Prabhu A."/>
            <person name="Reich C.I."/>
            <person name="Reiner D.S."/>
            <person name="Samuelson J."/>
            <person name="Svard S.G."/>
            <person name="Sogin M.L."/>
        </authorList>
    </citation>
    <scope>NUCLEOTIDE SEQUENCE [LARGE SCALE GENOMIC DNA]</scope>
    <source>
        <strain evidence="1 2">WB C6</strain>
    </source>
</reference>
<dbReference type="InterPro" id="IPR001763">
    <property type="entry name" value="Rhodanese-like_dom"/>
</dbReference>
<gene>
    <name evidence="1" type="ORF">GL50803_004369</name>
</gene>